<dbReference type="Proteomes" id="UP001612928">
    <property type="component" value="Unassembled WGS sequence"/>
</dbReference>
<protein>
    <recommendedName>
        <fullName evidence="4">SAV-6107-like HEPN domain-containing protein</fullName>
    </recommendedName>
</protein>
<reference evidence="2 3" key="1">
    <citation type="submission" date="2024-10" db="EMBL/GenBank/DDBJ databases">
        <title>The Natural Products Discovery Center: Release of the First 8490 Sequenced Strains for Exploring Actinobacteria Biosynthetic Diversity.</title>
        <authorList>
            <person name="Kalkreuter E."/>
            <person name="Kautsar S.A."/>
            <person name="Yang D."/>
            <person name="Bader C.D."/>
            <person name="Teijaro C.N."/>
            <person name="Fluegel L."/>
            <person name="Davis C.M."/>
            <person name="Simpson J.R."/>
            <person name="Lauterbach L."/>
            <person name="Steele A.D."/>
            <person name="Gui C."/>
            <person name="Meng S."/>
            <person name="Li G."/>
            <person name="Viehrig K."/>
            <person name="Ye F."/>
            <person name="Su P."/>
            <person name="Kiefer A.F."/>
            <person name="Nichols A."/>
            <person name="Cepeda A.J."/>
            <person name="Yan W."/>
            <person name="Fan B."/>
            <person name="Jiang Y."/>
            <person name="Adhikari A."/>
            <person name="Zheng C.-J."/>
            <person name="Schuster L."/>
            <person name="Cowan T.M."/>
            <person name="Smanski M.J."/>
            <person name="Chevrette M.G."/>
            <person name="De Carvalho L.P.S."/>
            <person name="Shen B."/>
        </authorList>
    </citation>
    <scope>NUCLEOTIDE SEQUENCE [LARGE SCALE GENOMIC DNA]</scope>
    <source>
        <strain evidence="2 3">NPDC049503</strain>
    </source>
</reference>
<feature type="region of interest" description="Disordered" evidence="1">
    <location>
        <begin position="1"/>
        <end position="30"/>
    </location>
</feature>
<feature type="compositionally biased region" description="Pro residues" evidence="1">
    <location>
        <begin position="1"/>
        <end position="25"/>
    </location>
</feature>
<keyword evidence="3" id="KW-1185">Reference proteome</keyword>
<name>A0ABW8A9B5_9ACTN</name>
<evidence type="ECO:0008006" key="4">
    <source>
        <dbReference type="Google" id="ProtNLM"/>
    </source>
</evidence>
<evidence type="ECO:0000313" key="2">
    <source>
        <dbReference type="EMBL" id="MFI7443384.1"/>
    </source>
</evidence>
<comment type="caution">
    <text evidence="2">The sequence shown here is derived from an EMBL/GenBank/DDBJ whole genome shotgun (WGS) entry which is preliminary data.</text>
</comment>
<gene>
    <name evidence="2" type="ORF">ACIBP5_25730</name>
</gene>
<dbReference type="EMBL" id="JBITMB010000006">
    <property type="protein sequence ID" value="MFI7443384.1"/>
    <property type="molecule type" value="Genomic_DNA"/>
</dbReference>
<dbReference type="RefSeq" id="WP_397023539.1">
    <property type="nucleotide sequence ID" value="NZ_JBITMB010000006.1"/>
</dbReference>
<proteinExistence type="predicted"/>
<sequence>MPSPSPSGPAAPAPDAPVPSVPGPGPGGSGQVVIDWTAVRELARLFDRAGDDVVRAHRLAGPLGGTSSLVGDDEDGRAFAAWYVRGYDELTASLTRVADASFTAATTARDFETLWDLLEQKIIASLPAIPDVPEPPIPPAPPHQIGA</sequence>
<evidence type="ECO:0000313" key="3">
    <source>
        <dbReference type="Proteomes" id="UP001612928"/>
    </source>
</evidence>
<accession>A0ABW8A9B5</accession>
<evidence type="ECO:0000256" key="1">
    <source>
        <dbReference type="SAM" id="MobiDB-lite"/>
    </source>
</evidence>
<organism evidence="2 3">
    <name type="scientific">Nonomuraea indica</name>
    <dbReference type="NCBI Taxonomy" id="1581193"/>
    <lineage>
        <taxon>Bacteria</taxon>
        <taxon>Bacillati</taxon>
        <taxon>Actinomycetota</taxon>
        <taxon>Actinomycetes</taxon>
        <taxon>Streptosporangiales</taxon>
        <taxon>Streptosporangiaceae</taxon>
        <taxon>Nonomuraea</taxon>
    </lineage>
</organism>